<evidence type="ECO:0000313" key="2">
    <source>
        <dbReference type="EMBL" id="RGK42648.1"/>
    </source>
</evidence>
<feature type="transmembrane region" description="Helical" evidence="1">
    <location>
        <begin position="241"/>
        <end position="263"/>
    </location>
</feature>
<feature type="transmembrane region" description="Helical" evidence="1">
    <location>
        <begin position="198"/>
        <end position="221"/>
    </location>
</feature>
<protein>
    <submittedName>
        <fullName evidence="2">Stage III sporulation protein AF</fullName>
    </submittedName>
</protein>
<dbReference type="InterPro" id="IPR014194">
    <property type="entry name" value="Spore_III_AE"/>
</dbReference>
<feature type="transmembrane region" description="Helical" evidence="1">
    <location>
        <begin position="132"/>
        <end position="153"/>
    </location>
</feature>
<organism evidence="2 3">
    <name type="scientific">[Ruminococcus] lactaris</name>
    <dbReference type="NCBI Taxonomy" id="46228"/>
    <lineage>
        <taxon>Bacteria</taxon>
        <taxon>Bacillati</taxon>
        <taxon>Bacillota</taxon>
        <taxon>Clostridia</taxon>
        <taxon>Lachnospirales</taxon>
        <taxon>Lachnospiraceae</taxon>
        <taxon>Mediterraneibacter</taxon>
    </lineage>
</organism>
<gene>
    <name evidence="2" type="ORF">DXD17_00790</name>
</gene>
<evidence type="ECO:0000313" key="3">
    <source>
        <dbReference type="Proteomes" id="UP000260793"/>
    </source>
</evidence>
<proteinExistence type="predicted"/>
<feature type="transmembrane region" description="Helical" evidence="1">
    <location>
        <begin position="309"/>
        <end position="337"/>
    </location>
</feature>
<sequence>MRRGIRMLFPVFLAILIFLFGSKVIYAAENTEKEADRVQEALFEEFDFSKLDQEMKTLFPDEKLSFREILMQLISENGGSTAGTVVQFIKETVFYQFGTNKKILVYMILIAVAAALFNNFTSVFQNRQVSEVSFYILYMLLMTLSLVTFQHTLQDTEQLLSYLTEFMKLLCPSYFLAVAFAAGSSSALVFYNIVLWIIYLVELVILELLMPIVHVFVMIQVLSNLTGEDLLSEFADLIRKGIAWCLKTLLAGVVGINVLQGLLAPAIDTVKRSAVNRTVEAIPWIGDVTGGVAEVALGSAVLIKNGIGAAGMVIAVMVCAVPVIRLVLLAFIYKFVAAMVQPVSDKRITACIGGVSEGYGLLLQILLYTALFFLITLAVIAGATS</sequence>
<reference evidence="2 3" key="1">
    <citation type="submission" date="2018-08" db="EMBL/GenBank/DDBJ databases">
        <title>A genome reference for cultivated species of the human gut microbiota.</title>
        <authorList>
            <person name="Zou Y."/>
            <person name="Xue W."/>
            <person name="Luo G."/>
        </authorList>
    </citation>
    <scope>NUCLEOTIDE SEQUENCE [LARGE SCALE GENOMIC DNA]</scope>
    <source>
        <strain evidence="2 3">TF11-7</strain>
    </source>
</reference>
<dbReference type="Proteomes" id="UP000260793">
    <property type="component" value="Unassembled WGS sequence"/>
</dbReference>
<accession>A0A3E4LYV5</accession>
<dbReference type="Pfam" id="PF09546">
    <property type="entry name" value="Spore_III_AE"/>
    <property type="match status" value="1"/>
</dbReference>
<feature type="transmembrane region" description="Helical" evidence="1">
    <location>
        <begin position="358"/>
        <end position="383"/>
    </location>
</feature>
<keyword evidence="1" id="KW-1133">Transmembrane helix</keyword>
<feature type="transmembrane region" description="Helical" evidence="1">
    <location>
        <begin position="284"/>
        <end position="303"/>
    </location>
</feature>
<dbReference type="AlphaFoldDB" id="A0A3E4LYV5"/>
<feature type="transmembrane region" description="Helical" evidence="1">
    <location>
        <begin position="103"/>
        <end position="120"/>
    </location>
</feature>
<comment type="caution">
    <text evidence="2">The sequence shown here is derived from an EMBL/GenBank/DDBJ whole genome shotgun (WGS) entry which is preliminary data.</text>
</comment>
<feature type="transmembrane region" description="Helical" evidence="1">
    <location>
        <begin position="173"/>
        <end position="191"/>
    </location>
</feature>
<dbReference type="EMBL" id="QSQN01000002">
    <property type="protein sequence ID" value="RGK42648.1"/>
    <property type="molecule type" value="Genomic_DNA"/>
</dbReference>
<keyword evidence="1" id="KW-0472">Membrane</keyword>
<keyword evidence="1" id="KW-0812">Transmembrane</keyword>
<name>A0A3E4LYV5_9FIRM</name>
<evidence type="ECO:0000256" key="1">
    <source>
        <dbReference type="SAM" id="Phobius"/>
    </source>
</evidence>